<name>A0A067DBG5_CITSI</name>
<reference evidence="1 2" key="1">
    <citation type="submission" date="2014-04" db="EMBL/GenBank/DDBJ databases">
        <authorList>
            <consortium name="International Citrus Genome Consortium"/>
            <person name="Gmitter F."/>
            <person name="Chen C."/>
            <person name="Farmerie W."/>
            <person name="Harkins T."/>
            <person name="Desany B."/>
            <person name="Mohiuddin M."/>
            <person name="Kodira C."/>
            <person name="Borodovsky M."/>
            <person name="Lomsadze A."/>
            <person name="Burns P."/>
            <person name="Jenkins J."/>
            <person name="Prochnik S."/>
            <person name="Shu S."/>
            <person name="Chapman J."/>
            <person name="Pitluck S."/>
            <person name="Schmutz J."/>
            <person name="Rokhsar D."/>
        </authorList>
    </citation>
    <scope>NUCLEOTIDE SEQUENCE</scope>
</reference>
<sequence>MADLITYSPLILVLRIWEIVESSHSLLCLFRNVLLKQDINHQILQCCATKKLFWQHHQFAKLYIFEELRYL</sequence>
<dbReference type="EMBL" id="KK786006">
    <property type="protein sequence ID" value="KDO40329.1"/>
    <property type="molecule type" value="Genomic_DNA"/>
</dbReference>
<evidence type="ECO:0000313" key="1">
    <source>
        <dbReference type="EMBL" id="KDO40329.1"/>
    </source>
</evidence>
<keyword evidence="2" id="KW-1185">Reference proteome</keyword>
<accession>A0A067DBG5</accession>
<proteinExistence type="predicted"/>
<organism evidence="1 2">
    <name type="scientific">Citrus sinensis</name>
    <name type="common">Sweet orange</name>
    <name type="synonym">Citrus aurantium var. sinensis</name>
    <dbReference type="NCBI Taxonomy" id="2711"/>
    <lineage>
        <taxon>Eukaryota</taxon>
        <taxon>Viridiplantae</taxon>
        <taxon>Streptophyta</taxon>
        <taxon>Embryophyta</taxon>
        <taxon>Tracheophyta</taxon>
        <taxon>Spermatophyta</taxon>
        <taxon>Magnoliopsida</taxon>
        <taxon>eudicotyledons</taxon>
        <taxon>Gunneridae</taxon>
        <taxon>Pentapetalae</taxon>
        <taxon>rosids</taxon>
        <taxon>malvids</taxon>
        <taxon>Sapindales</taxon>
        <taxon>Rutaceae</taxon>
        <taxon>Aurantioideae</taxon>
        <taxon>Citrus</taxon>
    </lineage>
</organism>
<evidence type="ECO:0000313" key="2">
    <source>
        <dbReference type="Proteomes" id="UP000027120"/>
    </source>
</evidence>
<gene>
    <name evidence="1" type="ORF">CISIN_1g038737mg</name>
</gene>
<dbReference type="AlphaFoldDB" id="A0A067DBG5"/>
<dbReference type="Proteomes" id="UP000027120">
    <property type="component" value="Unassembled WGS sequence"/>
</dbReference>
<protein>
    <submittedName>
        <fullName evidence="1">Uncharacterized protein</fullName>
    </submittedName>
</protein>